<gene>
    <name evidence="3" type="ORF">GCM10009627_03180</name>
</gene>
<comment type="caution">
    <text evidence="3">The sequence shown here is derived from an EMBL/GenBank/DDBJ whole genome shotgun (WGS) entry which is preliminary data.</text>
</comment>
<dbReference type="PANTHER" id="PTHR43058:SF1">
    <property type="entry name" value="DUF427 DOMAIN-CONTAINING PROTEIN"/>
    <property type="match status" value="1"/>
</dbReference>
<dbReference type="RefSeq" id="WP_204609219.1">
    <property type="nucleotide sequence ID" value="NZ_BAAAJX010000002.1"/>
</dbReference>
<dbReference type="Gene3D" id="2.170.150.40">
    <property type="entry name" value="Domain of unknown function (DUF427)"/>
    <property type="match status" value="1"/>
</dbReference>
<feature type="region of interest" description="Disordered" evidence="1">
    <location>
        <begin position="1"/>
        <end position="27"/>
    </location>
</feature>
<dbReference type="EMBL" id="BAAAJX010000002">
    <property type="protein sequence ID" value="GAA1491972.1"/>
    <property type="molecule type" value="Genomic_DNA"/>
</dbReference>
<feature type="domain" description="DUF427" evidence="2">
    <location>
        <begin position="37"/>
        <end position="128"/>
    </location>
</feature>
<evidence type="ECO:0000259" key="2">
    <source>
        <dbReference type="Pfam" id="PF04248"/>
    </source>
</evidence>
<organism evidence="3 4">
    <name type="scientific">Curtobacterium herbarum</name>
    <dbReference type="NCBI Taxonomy" id="150122"/>
    <lineage>
        <taxon>Bacteria</taxon>
        <taxon>Bacillati</taxon>
        <taxon>Actinomycetota</taxon>
        <taxon>Actinomycetes</taxon>
        <taxon>Micrococcales</taxon>
        <taxon>Microbacteriaceae</taxon>
        <taxon>Curtobacterium</taxon>
    </lineage>
</organism>
<dbReference type="PANTHER" id="PTHR43058">
    <property type="entry name" value="SLR0655 PROTEIN"/>
    <property type="match status" value="1"/>
</dbReference>
<protein>
    <submittedName>
        <fullName evidence="3">DUF427 domain-containing protein</fullName>
    </submittedName>
</protein>
<name>A0ABN1Z9F7_9MICO</name>
<dbReference type="InterPro" id="IPR007361">
    <property type="entry name" value="DUF427"/>
</dbReference>
<evidence type="ECO:0000256" key="1">
    <source>
        <dbReference type="SAM" id="MobiDB-lite"/>
    </source>
</evidence>
<evidence type="ECO:0000313" key="4">
    <source>
        <dbReference type="Proteomes" id="UP001501742"/>
    </source>
</evidence>
<sequence length="170" mass="18550">MTRRSSFHPTPDIPGPGQESVWDYPRPPRVERTDARVVVRLGGQVIADTTGAVRVLETSHPPVYYLPIADFVPDALVPTSGSSMCEFKGSASYFDVHGGDQVVGRGAWTYRTPWEGYGELRDLVAVYPSQMDSCEIAGERVRAQAGDFYGGWITADIVGPFKGEPGTLGW</sequence>
<dbReference type="Pfam" id="PF04248">
    <property type="entry name" value="NTP_transf_9"/>
    <property type="match status" value="1"/>
</dbReference>
<accession>A0ABN1Z9F7</accession>
<proteinExistence type="predicted"/>
<evidence type="ECO:0000313" key="3">
    <source>
        <dbReference type="EMBL" id="GAA1491972.1"/>
    </source>
</evidence>
<dbReference type="InterPro" id="IPR038694">
    <property type="entry name" value="DUF427_sf"/>
</dbReference>
<dbReference type="Proteomes" id="UP001501742">
    <property type="component" value="Unassembled WGS sequence"/>
</dbReference>
<keyword evidence="4" id="KW-1185">Reference proteome</keyword>
<reference evidence="3 4" key="1">
    <citation type="journal article" date="2019" name="Int. J. Syst. Evol. Microbiol.">
        <title>The Global Catalogue of Microorganisms (GCM) 10K type strain sequencing project: providing services to taxonomists for standard genome sequencing and annotation.</title>
        <authorList>
            <consortium name="The Broad Institute Genomics Platform"/>
            <consortium name="The Broad Institute Genome Sequencing Center for Infectious Disease"/>
            <person name="Wu L."/>
            <person name="Ma J."/>
        </authorList>
    </citation>
    <scope>NUCLEOTIDE SEQUENCE [LARGE SCALE GENOMIC DNA]</scope>
    <source>
        <strain evidence="3 4">JCM 12140</strain>
    </source>
</reference>